<dbReference type="PANTHER" id="PTHR12147:SF26">
    <property type="entry name" value="PEPTIDASE M28 DOMAIN-CONTAINING PROTEIN"/>
    <property type="match status" value="1"/>
</dbReference>
<dbReference type="InterPro" id="IPR045175">
    <property type="entry name" value="M28_fam"/>
</dbReference>
<accession>A0A948W8D0</accession>
<reference evidence="2" key="1">
    <citation type="submission" date="2021-05" db="EMBL/GenBank/DDBJ databases">
        <title>Energy efficiency and biological interactions define the core microbiome of deep oligotrophic groundwater.</title>
        <authorList>
            <person name="Mehrshad M."/>
            <person name="Lopez-Fernandez M."/>
            <person name="Bell E."/>
            <person name="Bernier-Latmani R."/>
            <person name="Bertilsson S."/>
            <person name="Dopson M."/>
        </authorList>
    </citation>
    <scope>NUCLEOTIDE SEQUENCE</scope>
    <source>
        <strain evidence="2">Modern_marine.mb.64</strain>
    </source>
</reference>
<feature type="domain" description="Peptidase M28" evidence="1">
    <location>
        <begin position="249"/>
        <end position="426"/>
    </location>
</feature>
<protein>
    <submittedName>
        <fullName evidence="2">M20/M25/M40 family metallo-hydrolase</fullName>
    </submittedName>
</protein>
<evidence type="ECO:0000259" key="1">
    <source>
        <dbReference type="Pfam" id="PF04389"/>
    </source>
</evidence>
<evidence type="ECO:0000313" key="3">
    <source>
        <dbReference type="Proteomes" id="UP000777784"/>
    </source>
</evidence>
<name>A0A948W8D0_UNCEI</name>
<dbReference type="PANTHER" id="PTHR12147">
    <property type="entry name" value="METALLOPEPTIDASE M28 FAMILY MEMBER"/>
    <property type="match status" value="1"/>
</dbReference>
<dbReference type="Gene3D" id="2.60.120.260">
    <property type="entry name" value="Galactose-binding domain-like"/>
    <property type="match status" value="1"/>
</dbReference>
<dbReference type="GO" id="GO:0008235">
    <property type="term" value="F:metalloexopeptidase activity"/>
    <property type="evidence" value="ECO:0007669"/>
    <property type="project" value="InterPro"/>
</dbReference>
<organism evidence="2 3">
    <name type="scientific">Eiseniibacteriota bacterium</name>
    <dbReference type="NCBI Taxonomy" id="2212470"/>
    <lineage>
        <taxon>Bacteria</taxon>
        <taxon>Candidatus Eiseniibacteriota</taxon>
    </lineage>
</organism>
<evidence type="ECO:0000313" key="2">
    <source>
        <dbReference type="EMBL" id="MBU2693190.1"/>
    </source>
</evidence>
<dbReference type="InterPro" id="IPR007484">
    <property type="entry name" value="Peptidase_M28"/>
</dbReference>
<sequence length="843" mass="92037">MSHFLRVLRFSTPVLTVAITLAAVASMAGGLSAMEGPAPRISAPDPSGRPSPWPALIAVREDRYTPINGSVPIRPLAGWIIAGLERRMDGSEISGAIELPVPKAGEILTAVFAMAPADEERLAGIGRTVRLEENLYITLIPAGRMEEITSIGAPVQIFMPRTADKTGGSPVARSALPGVYYQPWIQSRVDAVSTDSLMALCQTLQDFGNRRSNTAQGAEAGALLFDRFIEYGYTDVSYFDYNMWCDDVIAVKPGLYRPDEIVLIGGHYDSISRNGTAPGADDNATGTTTVLEVARLLAGSNFERTLVFAAFSGEEQGLVGSAAFAEWAAHSNWNIIAMINVDMIGYVAPGDDQDLDLITRSEAQELVDYIKEVAPLYVPELPIIESQLSGGDSDHTSFLQNGYQAVFFFEDAEQLSPYIHSELDLIGMSLNSFDFMTKCVKVSVATIASLAAPFTIQITHEPLAEDLDPLTPFEITATIRSAGQLVPSGLNLFYRAGEEDFSIVPLEEAGSDSVFKAWIPAQPLGVVIEYYIEATDEEGRTAHHPMGVIGGVHRVRVGFADIFVDDFEEDLGWVSGADDDTALSGQWTLAEPVETPYQPGGDHTGGGLCWVTGNGRMGDSPGDWDVDAGKTTLLSPVFDLTDVKNPEISYWLWYHNGPAISQDDTMRVDISNDNGTTWNNILKLKQHTPGWTYFKHVGFEDSLVCTKEMKLRFVAEDEGVPSIVEALVDDVAVRASRITYRGMPDSVVDLLLEGGTFLVWPSPFRDQATFALRVIHSGDASLNLYDVRGRLVKNFSLDSALPGYVTVPWDGRASNGERVESGIYWLRFRDGAARHIRRIVRVR</sequence>
<dbReference type="GO" id="GO:0006508">
    <property type="term" value="P:proteolysis"/>
    <property type="evidence" value="ECO:0007669"/>
    <property type="project" value="InterPro"/>
</dbReference>
<dbReference type="Pfam" id="PF04389">
    <property type="entry name" value="Peptidase_M28"/>
    <property type="match status" value="1"/>
</dbReference>
<dbReference type="Proteomes" id="UP000777784">
    <property type="component" value="Unassembled WGS sequence"/>
</dbReference>
<gene>
    <name evidence="2" type="ORF">KJ970_19920</name>
</gene>
<dbReference type="Gene3D" id="3.40.630.10">
    <property type="entry name" value="Zn peptidases"/>
    <property type="match status" value="1"/>
</dbReference>
<comment type="caution">
    <text evidence="2">The sequence shown here is derived from an EMBL/GenBank/DDBJ whole genome shotgun (WGS) entry which is preliminary data.</text>
</comment>
<proteinExistence type="predicted"/>
<dbReference type="Gene3D" id="2.60.40.4070">
    <property type="match status" value="1"/>
</dbReference>
<dbReference type="EMBL" id="JAHJDP010000117">
    <property type="protein sequence ID" value="MBU2693190.1"/>
    <property type="molecule type" value="Genomic_DNA"/>
</dbReference>
<dbReference type="SUPFAM" id="SSF53187">
    <property type="entry name" value="Zn-dependent exopeptidases"/>
    <property type="match status" value="1"/>
</dbReference>
<dbReference type="AlphaFoldDB" id="A0A948W8D0"/>